<evidence type="ECO:0000313" key="7">
    <source>
        <dbReference type="EMBL" id="GAG81787.1"/>
    </source>
</evidence>
<dbReference type="InterPro" id="IPR051611">
    <property type="entry name" value="ECF_transporter_component"/>
</dbReference>
<gene>
    <name evidence="7" type="ORF">S01H4_29633</name>
</gene>
<proteinExistence type="predicted"/>
<comment type="caution">
    <text evidence="7">The sequence shown here is derived from an EMBL/GenBank/DDBJ whole genome shotgun (WGS) entry which is preliminary data.</text>
</comment>
<feature type="transmembrane region" description="Helical" evidence="6">
    <location>
        <begin position="197"/>
        <end position="216"/>
    </location>
</feature>
<evidence type="ECO:0000256" key="4">
    <source>
        <dbReference type="ARBA" id="ARBA00022989"/>
    </source>
</evidence>
<organism evidence="7">
    <name type="scientific">marine sediment metagenome</name>
    <dbReference type="NCBI Taxonomy" id="412755"/>
    <lineage>
        <taxon>unclassified sequences</taxon>
        <taxon>metagenomes</taxon>
        <taxon>ecological metagenomes</taxon>
    </lineage>
</organism>
<evidence type="ECO:0000256" key="5">
    <source>
        <dbReference type="ARBA" id="ARBA00023136"/>
    </source>
</evidence>
<dbReference type="AlphaFoldDB" id="X1BKR6"/>
<dbReference type="GO" id="GO:0006824">
    <property type="term" value="P:cobalt ion transport"/>
    <property type="evidence" value="ECO:0007669"/>
    <property type="project" value="InterPro"/>
</dbReference>
<dbReference type="PANTHER" id="PTHR34857">
    <property type="entry name" value="SLL0384 PROTEIN"/>
    <property type="match status" value="1"/>
</dbReference>
<evidence type="ECO:0000256" key="2">
    <source>
        <dbReference type="ARBA" id="ARBA00022475"/>
    </source>
</evidence>
<dbReference type="Pfam" id="PF02361">
    <property type="entry name" value="CbiQ"/>
    <property type="match status" value="1"/>
</dbReference>
<evidence type="ECO:0008006" key="8">
    <source>
        <dbReference type="Google" id="ProtNLM"/>
    </source>
</evidence>
<reference evidence="7" key="1">
    <citation type="journal article" date="2014" name="Front. Microbiol.">
        <title>High frequency of phylogenetically diverse reductive dehalogenase-homologous genes in deep subseafloor sedimentary metagenomes.</title>
        <authorList>
            <person name="Kawai M."/>
            <person name="Futagami T."/>
            <person name="Toyoda A."/>
            <person name="Takaki Y."/>
            <person name="Nishi S."/>
            <person name="Hori S."/>
            <person name="Arai W."/>
            <person name="Tsubouchi T."/>
            <person name="Morono Y."/>
            <person name="Uchiyama I."/>
            <person name="Ito T."/>
            <person name="Fujiyama A."/>
            <person name="Inagaki F."/>
            <person name="Takami H."/>
        </authorList>
    </citation>
    <scope>NUCLEOTIDE SEQUENCE</scope>
    <source>
        <strain evidence="7">Expedition CK06-06</strain>
    </source>
</reference>
<feature type="transmembrane region" description="Helical" evidence="6">
    <location>
        <begin position="6"/>
        <end position="24"/>
    </location>
</feature>
<evidence type="ECO:0000256" key="1">
    <source>
        <dbReference type="ARBA" id="ARBA00004651"/>
    </source>
</evidence>
<dbReference type="PANTHER" id="PTHR34857:SF2">
    <property type="entry name" value="SLL0384 PROTEIN"/>
    <property type="match status" value="1"/>
</dbReference>
<dbReference type="EMBL" id="BART01015227">
    <property type="protein sequence ID" value="GAG81787.1"/>
    <property type="molecule type" value="Genomic_DNA"/>
</dbReference>
<dbReference type="GO" id="GO:0043190">
    <property type="term" value="C:ATP-binding cassette (ABC) transporter complex"/>
    <property type="evidence" value="ECO:0007669"/>
    <property type="project" value="InterPro"/>
</dbReference>
<name>X1BKR6_9ZZZZ</name>
<keyword evidence="5 6" id="KW-0472">Membrane</keyword>
<dbReference type="InterPro" id="IPR012809">
    <property type="entry name" value="ECF_CbiQ"/>
</dbReference>
<keyword evidence="2" id="KW-1003">Cell membrane</keyword>
<keyword evidence="3 6" id="KW-0812">Transmembrane</keyword>
<dbReference type="CDD" id="cd16914">
    <property type="entry name" value="EcfT"/>
    <property type="match status" value="1"/>
</dbReference>
<keyword evidence="4 6" id="KW-1133">Transmembrane helix</keyword>
<protein>
    <recommendedName>
        <fullName evidence="8">Cobalt ECF transporter T component CbiQ</fullName>
    </recommendedName>
</protein>
<dbReference type="InterPro" id="IPR003339">
    <property type="entry name" value="ABC/ECF_trnsptr_transmembrane"/>
</dbReference>
<dbReference type="NCBIfam" id="TIGR02454">
    <property type="entry name" value="ECF_T_CbiQ"/>
    <property type="match status" value="1"/>
</dbReference>
<comment type="subcellular location">
    <subcellularLocation>
        <location evidence="1">Cell membrane</location>
        <topology evidence="1">Multi-pass membrane protein</topology>
    </subcellularLocation>
</comment>
<evidence type="ECO:0000256" key="6">
    <source>
        <dbReference type="SAM" id="Phobius"/>
    </source>
</evidence>
<accession>X1BKR6</accession>
<evidence type="ECO:0000256" key="3">
    <source>
        <dbReference type="ARBA" id="ARBA00022692"/>
    </source>
</evidence>
<feature type="transmembrane region" description="Helical" evidence="6">
    <location>
        <begin position="36"/>
        <end position="54"/>
    </location>
</feature>
<sequence length="220" mass="24933">MVALSYQFSVLILALSLSSILILISRVRIQEVLKRLVIVNALILLLWLVLPFTFKGEALTRIGSFGIYRPGVILAAQITLKSNAILLALIALTATMSLSTLGHAMYRLRVPEKIVYLLLMTYRYIFVVEQEYLRLMRAAKIRGFQPGTNLNTYRTFSYVIGMLFVRAAGRAERVHQAMRCRGFNGKFYSLQEFQTNATSWVFSIIMTAVIIGLIAIEWSN</sequence>
<feature type="transmembrane region" description="Helical" evidence="6">
    <location>
        <begin position="84"/>
        <end position="102"/>
    </location>
</feature>